<feature type="transmembrane region" description="Helical" evidence="11">
    <location>
        <begin position="147"/>
        <end position="166"/>
    </location>
</feature>
<evidence type="ECO:0000256" key="4">
    <source>
        <dbReference type="ARBA" id="ARBA00022692"/>
    </source>
</evidence>
<dbReference type="SMART" id="SM01091">
    <property type="entry name" value="CorC_HlyC"/>
    <property type="match status" value="1"/>
</dbReference>
<name>A0ABT0XLJ1_9BACI</name>
<feature type="domain" description="CBS" evidence="12">
    <location>
        <begin position="290"/>
        <end position="347"/>
    </location>
</feature>
<evidence type="ECO:0000313" key="14">
    <source>
        <dbReference type="EMBL" id="MCM2676775.1"/>
    </source>
</evidence>
<organism evidence="14 15">
    <name type="scientific">Alkalicoccobacillus plakortidis</name>
    <dbReference type="NCBI Taxonomy" id="444060"/>
    <lineage>
        <taxon>Bacteria</taxon>
        <taxon>Bacillati</taxon>
        <taxon>Bacillota</taxon>
        <taxon>Bacilli</taxon>
        <taxon>Bacillales</taxon>
        <taxon>Bacillaceae</taxon>
        <taxon>Alkalicoccobacillus</taxon>
    </lineage>
</organism>
<dbReference type="InterPro" id="IPR044751">
    <property type="entry name" value="Ion_transp-like_CBS"/>
</dbReference>
<dbReference type="SUPFAM" id="SSF54631">
    <property type="entry name" value="CBS-domain pair"/>
    <property type="match status" value="1"/>
</dbReference>
<evidence type="ECO:0000259" key="13">
    <source>
        <dbReference type="PROSITE" id="PS51846"/>
    </source>
</evidence>
<dbReference type="Gene3D" id="3.10.580.10">
    <property type="entry name" value="CBS-domain"/>
    <property type="match status" value="1"/>
</dbReference>
<feature type="domain" description="CBS" evidence="12">
    <location>
        <begin position="223"/>
        <end position="285"/>
    </location>
</feature>
<feature type="transmembrane region" description="Helical" evidence="11">
    <location>
        <begin position="101"/>
        <end position="121"/>
    </location>
</feature>
<dbReference type="InterPro" id="IPR002550">
    <property type="entry name" value="CNNM"/>
</dbReference>
<keyword evidence="15" id="KW-1185">Reference proteome</keyword>
<keyword evidence="8 10" id="KW-0472">Membrane</keyword>
<dbReference type="Proteomes" id="UP001203665">
    <property type="component" value="Unassembled WGS sequence"/>
</dbReference>
<dbReference type="InterPro" id="IPR016169">
    <property type="entry name" value="FAD-bd_PCMH_sub2"/>
</dbReference>
<dbReference type="PANTHER" id="PTHR43099">
    <property type="entry name" value="UPF0053 PROTEIN YRKA"/>
    <property type="match status" value="1"/>
</dbReference>
<comment type="subcellular location">
    <subcellularLocation>
        <location evidence="1">Cell membrane</location>
        <topology evidence="1">Multi-pass membrane protein</topology>
    </subcellularLocation>
</comment>
<dbReference type="PROSITE" id="PS51846">
    <property type="entry name" value="CNNM"/>
    <property type="match status" value="1"/>
</dbReference>
<dbReference type="PANTHER" id="PTHR43099:SF2">
    <property type="entry name" value="UPF0053 PROTEIN YRKA"/>
    <property type="match status" value="1"/>
</dbReference>
<evidence type="ECO:0000259" key="12">
    <source>
        <dbReference type="PROSITE" id="PS51371"/>
    </source>
</evidence>
<keyword evidence="3" id="KW-1003">Cell membrane</keyword>
<evidence type="ECO:0000256" key="9">
    <source>
        <dbReference type="PROSITE-ProRule" id="PRU00703"/>
    </source>
</evidence>
<evidence type="ECO:0000256" key="3">
    <source>
        <dbReference type="ARBA" id="ARBA00022475"/>
    </source>
</evidence>
<dbReference type="InterPro" id="IPR036318">
    <property type="entry name" value="FAD-bd_PCMH-like_sf"/>
</dbReference>
<dbReference type="CDD" id="cd04590">
    <property type="entry name" value="CBS_pair_CorC_HlyC_assoc"/>
    <property type="match status" value="1"/>
</dbReference>
<evidence type="ECO:0000256" key="11">
    <source>
        <dbReference type="SAM" id="Phobius"/>
    </source>
</evidence>
<dbReference type="InterPro" id="IPR051676">
    <property type="entry name" value="UPF0053_domain"/>
</dbReference>
<accession>A0ABT0XLJ1</accession>
<sequence>MDNIYLNLFFVALLVALTAFFVASEFAIVKIRSTKIDQLVQEGHKSAVLAKKVTTNLDEYLSACQLGITITALGIGRLGEPTFEVMLHPIIETLPINSSTLITTVSIVVSFAIMTFLHVVVGELAPKTLAIQKAERITLLVSRPLRAFYLLMYPLIWFLNGAARLLTRSVGLKSMSEHDVTHSEEELRLILSDSYKGGEINQSEFKYVSKIFDFDNRVAKEIMVPRTEISAISVDDPISKNLEFMRKERFTRFPVVNGDKDNILGVINVREVLTDIVSPDVTKDVVLNDYIRPVISVIESIPVNDLLVEMQKQQIHMAILFDEYGGTVGLITAEDIIEEIVGEINDEFDVEEDPQVRKINDDHYIIDGKTLISDVNKLLNVELDETDVDTIAGWLLTEKYDIEVNEAMNYANFTFTVREFDSHQIKQVEIIKMEKDQQLAQQLAST</sequence>
<protein>
    <submittedName>
        <fullName evidence="14">Hemolysin family protein</fullName>
    </submittedName>
</protein>
<comment type="caution">
    <text evidence="14">The sequence shown here is derived from an EMBL/GenBank/DDBJ whole genome shotgun (WGS) entry which is preliminary data.</text>
</comment>
<keyword evidence="4 10" id="KW-0812">Transmembrane</keyword>
<dbReference type="PROSITE" id="PS51371">
    <property type="entry name" value="CBS"/>
    <property type="match status" value="2"/>
</dbReference>
<dbReference type="Pfam" id="PF00571">
    <property type="entry name" value="CBS"/>
    <property type="match status" value="2"/>
</dbReference>
<dbReference type="InterPro" id="IPR046342">
    <property type="entry name" value="CBS_dom_sf"/>
</dbReference>
<dbReference type="RefSeq" id="WP_251609791.1">
    <property type="nucleotide sequence ID" value="NZ_JAMQJY010000002.1"/>
</dbReference>
<evidence type="ECO:0000313" key="15">
    <source>
        <dbReference type="Proteomes" id="UP001203665"/>
    </source>
</evidence>
<dbReference type="Pfam" id="PF01595">
    <property type="entry name" value="CNNM"/>
    <property type="match status" value="1"/>
</dbReference>
<keyword evidence="7 9" id="KW-0129">CBS domain</keyword>
<proteinExistence type="inferred from homology"/>
<dbReference type="InterPro" id="IPR000644">
    <property type="entry name" value="CBS_dom"/>
</dbReference>
<feature type="transmembrane region" description="Helical" evidence="11">
    <location>
        <begin position="6"/>
        <end position="29"/>
    </location>
</feature>
<evidence type="ECO:0000256" key="5">
    <source>
        <dbReference type="ARBA" id="ARBA00022737"/>
    </source>
</evidence>
<feature type="domain" description="CNNM transmembrane" evidence="13">
    <location>
        <begin position="1"/>
        <end position="204"/>
    </location>
</feature>
<keyword evidence="6 10" id="KW-1133">Transmembrane helix</keyword>
<evidence type="ECO:0000256" key="10">
    <source>
        <dbReference type="PROSITE-ProRule" id="PRU01193"/>
    </source>
</evidence>
<keyword evidence="5" id="KW-0677">Repeat</keyword>
<evidence type="ECO:0000256" key="6">
    <source>
        <dbReference type="ARBA" id="ARBA00022989"/>
    </source>
</evidence>
<evidence type="ECO:0000256" key="2">
    <source>
        <dbReference type="ARBA" id="ARBA00006337"/>
    </source>
</evidence>
<dbReference type="SUPFAM" id="SSF56176">
    <property type="entry name" value="FAD-binding/transporter-associated domain-like"/>
    <property type="match status" value="1"/>
</dbReference>
<reference evidence="14" key="1">
    <citation type="submission" date="2022-06" db="EMBL/GenBank/DDBJ databases">
        <title>Alkalicoccobacillus porphyridii sp. nov., isolated from a marine red alga, Porphyridium purpureum and reclassification of Shouchella plakortidis and Shouchella gibsonii as Alkalicoccobacillus plakortidis comb. nov. and Alkalicoccobacillus gibsonii comb. nov.</title>
        <authorList>
            <person name="Kim K.H."/>
            <person name="Lee J.K."/>
            <person name="Han D.M."/>
            <person name="Baek J.H."/>
            <person name="Jeon C.O."/>
        </authorList>
    </citation>
    <scope>NUCLEOTIDE SEQUENCE</scope>
    <source>
        <strain evidence="14">DSM 19153</strain>
    </source>
</reference>
<dbReference type="Pfam" id="PF03471">
    <property type="entry name" value="CorC_HlyC"/>
    <property type="match status" value="1"/>
</dbReference>
<gene>
    <name evidence="14" type="ORF">NDM98_15875</name>
</gene>
<dbReference type="EMBL" id="JAMQJY010000002">
    <property type="protein sequence ID" value="MCM2676775.1"/>
    <property type="molecule type" value="Genomic_DNA"/>
</dbReference>
<evidence type="ECO:0000256" key="7">
    <source>
        <dbReference type="ARBA" id="ARBA00023122"/>
    </source>
</evidence>
<evidence type="ECO:0000256" key="8">
    <source>
        <dbReference type="ARBA" id="ARBA00023136"/>
    </source>
</evidence>
<comment type="similarity">
    <text evidence="2">Belongs to the UPF0053 family.</text>
</comment>
<dbReference type="InterPro" id="IPR005170">
    <property type="entry name" value="Transptr-assoc_dom"/>
</dbReference>
<evidence type="ECO:0000256" key="1">
    <source>
        <dbReference type="ARBA" id="ARBA00004651"/>
    </source>
</evidence>
<dbReference type="Gene3D" id="3.30.465.10">
    <property type="match status" value="1"/>
</dbReference>